<evidence type="ECO:0000313" key="3">
    <source>
        <dbReference type="Proteomes" id="UP000626092"/>
    </source>
</evidence>
<dbReference type="AlphaFoldDB" id="A0A834G8W0"/>
<proteinExistence type="predicted"/>
<dbReference type="Proteomes" id="UP000626092">
    <property type="component" value="Unassembled WGS sequence"/>
</dbReference>
<accession>A0A834G8W0</accession>
<gene>
    <name evidence="2" type="ORF">RHSIM_Rhsim11G0006800</name>
</gene>
<feature type="coiled-coil region" evidence="1">
    <location>
        <begin position="57"/>
        <end position="84"/>
    </location>
</feature>
<dbReference type="OrthoDB" id="10445515at2759"/>
<protein>
    <submittedName>
        <fullName evidence="2">Uncharacterized protein</fullName>
    </submittedName>
</protein>
<name>A0A834G8W0_RHOSS</name>
<sequence length="122" mass="13768">MLQQHAEAGTSRGQEAIEDDSDVRVVELLVSNEEEWVYKELDAAKIIRENEKLWRHCEGAKAALEEAQVALAKARDAVAVVEAVVEERRLVYECMEEEARLGDRLIDVPLCDADPFLKKVFG</sequence>
<keyword evidence="1" id="KW-0175">Coiled coil</keyword>
<keyword evidence="3" id="KW-1185">Reference proteome</keyword>
<reference evidence="2" key="1">
    <citation type="submission" date="2019-11" db="EMBL/GenBank/DDBJ databases">
        <authorList>
            <person name="Liu Y."/>
            <person name="Hou J."/>
            <person name="Li T.-Q."/>
            <person name="Guan C.-H."/>
            <person name="Wu X."/>
            <person name="Wu H.-Z."/>
            <person name="Ling F."/>
            <person name="Zhang R."/>
            <person name="Shi X.-G."/>
            <person name="Ren J.-P."/>
            <person name="Chen E.-F."/>
            <person name="Sun J.-M."/>
        </authorList>
    </citation>
    <scope>NUCLEOTIDE SEQUENCE</scope>
    <source>
        <strain evidence="2">Adult_tree_wgs_1</strain>
        <tissue evidence="2">Leaves</tissue>
    </source>
</reference>
<evidence type="ECO:0000313" key="2">
    <source>
        <dbReference type="EMBL" id="KAF7128112.1"/>
    </source>
</evidence>
<dbReference type="EMBL" id="WJXA01000011">
    <property type="protein sequence ID" value="KAF7128112.1"/>
    <property type="molecule type" value="Genomic_DNA"/>
</dbReference>
<comment type="caution">
    <text evidence="2">The sequence shown here is derived from an EMBL/GenBank/DDBJ whole genome shotgun (WGS) entry which is preliminary data.</text>
</comment>
<organism evidence="2 3">
    <name type="scientific">Rhododendron simsii</name>
    <name type="common">Sims's rhododendron</name>
    <dbReference type="NCBI Taxonomy" id="118357"/>
    <lineage>
        <taxon>Eukaryota</taxon>
        <taxon>Viridiplantae</taxon>
        <taxon>Streptophyta</taxon>
        <taxon>Embryophyta</taxon>
        <taxon>Tracheophyta</taxon>
        <taxon>Spermatophyta</taxon>
        <taxon>Magnoliopsida</taxon>
        <taxon>eudicotyledons</taxon>
        <taxon>Gunneridae</taxon>
        <taxon>Pentapetalae</taxon>
        <taxon>asterids</taxon>
        <taxon>Ericales</taxon>
        <taxon>Ericaceae</taxon>
        <taxon>Ericoideae</taxon>
        <taxon>Rhodoreae</taxon>
        <taxon>Rhododendron</taxon>
    </lineage>
</organism>
<evidence type="ECO:0000256" key="1">
    <source>
        <dbReference type="SAM" id="Coils"/>
    </source>
</evidence>